<reference evidence="1 2" key="1">
    <citation type="journal article" date="2015" name="Nature">
        <title>rRNA introns, odd ribosomes, and small enigmatic genomes across a large radiation of phyla.</title>
        <authorList>
            <person name="Brown C.T."/>
            <person name="Hug L.A."/>
            <person name="Thomas B.C."/>
            <person name="Sharon I."/>
            <person name="Castelle C.J."/>
            <person name="Singh A."/>
            <person name="Wilkins M.J."/>
            <person name="Williams K.H."/>
            <person name="Banfield J.F."/>
        </authorList>
    </citation>
    <scope>NUCLEOTIDE SEQUENCE [LARGE SCALE GENOMIC DNA]</scope>
</reference>
<evidence type="ECO:0000313" key="2">
    <source>
        <dbReference type="Proteomes" id="UP000034207"/>
    </source>
</evidence>
<dbReference type="EMBL" id="LBVV01000016">
    <property type="protein sequence ID" value="KKQ93735.1"/>
    <property type="molecule type" value="Genomic_DNA"/>
</dbReference>
<accession>A0A0G0M0A1</accession>
<sequence>MKMKKKNFKMFIIILSFVAVFGGLAIGALLFKKDNKKTVDRGTPSPTISEKERIIQEGLSTTITPTSSPEDWQNNINYEFSVTLEGFINDYMSKDISKIFDNFTEAESEADKITKSLLSTGKDLNGNLGGPHLFVTSSALSYTTHYKVLSGSSQGDESKATVKEQRLVYDNSLGRESTVVRTAYYEFKKVLGEIKIDKYYTDSCGSKYCGFYSI</sequence>
<proteinExistence type="predicted"/>
<dbReference type="Proteomes" id="UP000034207">
    <property type="component" value="Unassembled WGS sequence"/>
</dbReference>
<dbReference type="AlphaFoldDB" id="A0A0G0M0A1"/>
<comment type="caution">
    <text evidence="1">The sequence shown here is derived from an EMBL/GenBank/DDBJ whole genome shotgun (WGS) entry which is preliminary data.</text>
</comment>
<gene>
    <name evidence="1" type="ORF">UT18_C0016G0031</name>
</gene>
<evidence type="ECO:0000313" key="1">
    <source>
        <dbReference type="EMBL" id="KKQ93735.1"/>
    </source>
</evidence>
<organism evidence="1 2">
    <name type="scientific">candidate division CPR2 bacterium GW2011_GWC2_39_10</name>
    <dbReference type="NCBI Taxonomy" id="1618345"/>
    <lineage>
        <taxon>Bacteria</taxon>
        <taxon>Bacteria division CPR2</taxon>
    </lineage>
</organism>
<protein>
    <submittedName>
        <fullName evidence="1">Uncharacterized protein</fullName>
    </submittedName>
</protein>
<name>A0A0G0M0A1_UNCC2</name>